<keyword evidence="4 5" id="KW-0862">Zinc</keyword>
<dbReference type="Proteomes" id="UP000184268">
    <property type="component" value="Unassembled WGS sequence"/>
</dbReference>
<dbReference type="HAMAP" id="MF_00213">
    <property type="entry name" value="HypA_HybF"/>
    <property type="match status" value="1"/>
</dbReference>
<feature type="binding site" evidence="5">
    <location>
        <position position="2"/>
    </location>
    <ligand>
        <name>Ni(2+)</name>
        <dbReference type="ChEBI" id="CHEBI:49786"/>
    </ligand>
</feature>
<accession>A0A1M5VFZ1</accession>
<keyword evidence="2 5" id="KW-0533">Nickel</keyword>
<dbReference type="RefSeq" id="WP_067656563.1">
    <property type="nucleotide sequence ID" value="NZ_FQXG01000004.1"/>
</dbReference>
<dbReference type="OrthoDB" id="288014at2"/>
<dbReference type="InterPro" id="IPR020538">
    <property type="entry name" value="Hydgase_Ni_incorp_HypA/HybF_CS"/>
</dbReference>
<evidence type="ECO:0000256" key="1">
    <source>
        <dbReference type="ARBA" id="ARBA00010748"/>
    </source>
</evidence>
<evidence type="ECO:0000256" key="2">
    <source>
        <dbReference type="ARBA" id="ARBA00022596"/>
    </source>
</evidence>
<dbReference type="InterPro" id="IPR000688">
    <property type="entry name" value="HypA/HybF"/>
</dbReference>
<dbReference type="GO" id="GO:0051604">
    <property type="term" value="P:protein maturation"/>
    <property type="evidence" value="ECO:0007669"/>
    <property type="project" value="InterPro"/>
</dbReference>
<feature type="binding site" evidence="5">
    <location>
        <position position="73"/>
    </location>
    <ligand>
        <name>Zn(2+)</name>
        <dbReference type="ChEBI" id="CHEBI:29105"/>
    </ligand>
</feature>
<protein>
    <recommendedName>
        <fullName evidence="5">Hydrogenase maturation factor HypA</fullName>
    </recommendedName>
</protein>
<feature type="binding site" evidence="5">
    <location>
        <position position="89"/>
    </location>
    <ligand>
        <name>Zn(2+)</name>
        <dbReference type="ChEBI" id="CHEBI:29105"/>
    </ligand>
</feature>
<sequence length="113" mass="12282">MHEMSLAEGILAIVEQQRAQSPFGCVKSIELEIGELAGVELESLLFSLDAVFKHSVADGAEVRVERLPGLAHCFNCDSEVPLSRRGESCPRCGGFQLHLIGGSEMRVKSLEVE</sequence>
<feature type="binding site" evidence="5">
    <location>
        <position position="76"/>
    </location>
    <ligand>
        <name>Zn(2+)</name>
        <dbReference type="ChEBI" id="CHEBI:29105"/>
    </ligand>
</feature>
<reference evidence="6 7" key="1">
    <citation type="submission" date="2016-11" db="EMBL/GenBank/DDBJ databases">
        <authorList>
            <person name="Jaros S."/>
            <person name="Januszkiewicz K."/>
            <person name="Wedrychowicz H."/>
        </authorList>
    </citation>
    <scope>NUCLEOTIDE SEQUENCE [LARGE SCALE GENOMIC DNA]</scope>
    <source>
        <strain evidence="6 7">DSM 16917</strain>
    </source>
</reference>
<keyword evidence="3 5" id="KW-0479">Metal-binding</keyword>
<evidence type="ECO:0000256" key="5">
    <source>
        <dbReference type="HAMAP-Rule" id="MF_00213"/>
    </source>
</evidence>
<dbReference type="GO" id="GO:0008270">
    <property type="term" value="F:zinc ion binding"/>
    <property type="evidence" value="ECO:0007669"/>
    <property type="project" value="UniProtKB-UniRule"/>
</dbReference>
<gene>
    <name evidence="5" type="primary">hypA</name>
    <name evidence="6" type="ORF">SAMN02745129_2758</name>
</gene>
<dbReference type="EMBL" id="FQXG01000004">
    <property type="protein sequence ID" value="SHH74095.1"/>
    <property type="molecule type" value="Genomic_DNA"/>
</dbReference>
<dbReference type="PANTHER" id="PTHR34535">
    <property type="entry name" value="HYDROGENASE MATURATION FACTOR HYPA"/>
    <property type="match status" value="1"/>
</dbReference>
<dbReference type="Gene3D" id="3.30.2320.80">
    <property type="match status" value="1"/>
</dbReference>
<keyword evidence="7" id="KW-1185">Reference proteome</keyword>
<feature type="binding site" evidence="5">
    <location>
        <position position="92"/>
    </location>
    <ligand>
        <name>Zn(2+)</name>
        <dbReference type="ChEBI" id="CHEBI:29105"/>
    </ligand>
</feature>
<evidence type="ECO:0000313" key="6">
    <source>
        <dbReference type="EMBL" id="SHH74095.1"/>
    </source>
</evidence>
<evidence type="ECO:0000256" key="3">
    <source>
        <dbReference type="ARBA" id="ARBA00022723"/>
    </source>
</evidence>
<dbReference type="PIRSF" id="PIRSF004761">
    <property type="entry name" value="Hydrgn_mat_HypA"/>
    <property type="match status" value="1"/>
</dbReference>
<comment type="similarity">
    <text evidence="1 5">Belongs to the HypA/HybF family.</text>
</comment>
<organism evidence="6 7">
    <name type="scientific">Ferrimonas marina</name>
    <dbReference type="NCBI Taxonomy" id="299255"/>
    <lineage>
        <taxon>Bacteria</taxon>
        <taxon>Pseudomonadati</taxon>
        <taxon>Pseudomonadota</taxon>
        <taxon>Gammaproteobacteria</taxon>
        <taxon>Alteromonadales</taxon>
        <taxon>Ferrimonadaceae</taxon>
        <taxon>Ferrimonas</taxon>
    </lineage>
</organism>
<dbReference type="PANTHER" id="PTHR34535:SF3">
    <property type="entry name" value="HYDROGENASE MATURATION FACTOR HYPA"/>
    <property type="match status" value="1"/>
</dbReference>
<dbReference type="Pfam" id="PF01155">
    <property type="entry name" value="HypA"/>
    <property type="match status" value="1"/>
</dbReference>
<comment type="function">
    <text evidence="5">Involved in the maturation of [NiFe] hydrogenases. Required for nickel insertion into the metal center of the hydrogenase.</text>
</comment>
<dbReference type="AlphaFoldDB" id="A0A1M5VFZ1"/>
<evidence type="ECO:0000313" key="7">
    <source>
        <dbReference type="Proteomes" id="UP000184268"/>
    </source>
</evidence>
<proteinExistence type="inferred from homology"/>
<evidence type="ECO:0000256" key="4">
    <source>
        <dbReference type="ARBA" id="ARBA00022833"/>
    </source>
</evidence>
<dbReference type="PROSITE" id="PS01249">
    <property type="entry name" value="HYPA"/>
    <property type="match status" value="1"/>
</dbReference>
<dbReference type="STRING" id="299255.SAMN02745129_2758"/>
<dbReference type="GO" id="GO:0016151">
    <property type="term" value="F:nickel cation binding"/>
    <property type="evidence" value="ECO:0007669"/>
    <property type="project" value="UniProtKB-UniRule"/>
</dbReference>
<name>A0A1M5VFZ1_9GAMM</name>